<dbReference type="Gene3D" id="3.40.50.1820">
    <property type="entry name" value="alpha/beta hydrolase"/>
    <property type="match status" value="1"/>
</dbReference>
<dbReference type="AlphaFoldDB" id="A0A7U4E7P6"/>
<feature type="chain" id="PRO_5030625701" evidence="2">
    <location>
        <begin position="20"/>
        <end position="619"/>
    </location>
</feature>
<dbReference type="GO" id="GO:0008239">
    <property type="term" value="F:dipeptidyl-peptidase activity"/>
    <property type="evidence" value="ECO:0007669"/>
    <property type="project" value="InterPro"/>
</dbReference>
<organism evidence="4 5">
    <name type="scientific">Runella slithyformis (strain ATCC 29530 / DSM 19594 / LMG 11500 / NCIMB 11436 / LSU 4)</name>
    <dbReference type="NCBI Taxonomy" id="761193"/>
    <lineage>
        <taxon>Bacteria</taxon>
        <taxon>Pseudomonadati</taxon>
        <taxon>Bacteroidota</taxon>
        <taxon>Cytophagia</taxon>
        <taxon>Cytophagales</taxon>
        <taxon>Spirosomataceae</taxon>
        <taxon>Runella</taxon>
    </lineage>
</organism>
<name>A0A7U4E7P6_RUNSL</name>
<dbReference type="InterPro" id="IPR005674">
    <property type="entry name" value="CocE/Ser_esterase"/>
</dbReference>
<dbReference type="Proteomes" id="UP000000493">
    <property type="component" value="Chromosome"/>
</dbReference>
<feature type="domain" description="Xaa-Pro dipeptidyl-peptidase C-terminal" evidence="3">
    <location>
        <begin position="356"/>
        <end position="614"/>
    </location>
</feature>
<dbReference type="RefSeq" id="WP_013929830.1">
    <property type="nucleotide sequence ID" value="NC_015703.1"/>
</dbReference>
<evidence type="ECO:0000313" key="5">
    <source>
        <dbReference type="Proteomes" id="UP000000493"/>
    </source>
</evidence>
<feature type="signal peptide" evidence="2">
    <location>
        <begin position="1"/>
        <end position="19"/>
    </location>
</feature>
<dbReference type="EMBL" id="CP002859">
    <property type="protein sequence ID" value="AEI50533.1"/>
    <property type="molecule type" value="Genomic_DNA"/>
</dbReference>
<reference evidence="5" key="1">
    <citation type="submission" date="2011-06" db="EMBL/GenBank/DDBJ databases">
        <title>The complete genome of chromosome of Runella slithyformis DSM 19594.</title>
        <authorList>
            <consortium name="US DOE Joint Genome Institute (JGI-PGF)"/>
            <person name="Lucas S."/>
            <person name="Han J."/>
            <person name="Lapidus A."/>
            <person name="Bruce D."/>
            <person name="Goodwin L."/>
            <person name="Pitluck S."/>
            <person name="Peters L."/>
            <person name="Kyrpides N."/>
            <person name="Mavromatis K."/>
            <person name="Ivanova N."/>
            <person name="Ovchinnikova G."/>
            <person name="Zhang X."/>
            <person name="Misra M."/>
            <person name="Detter J.C."/>
            <person name="Tapia R."/>
            <person name="Han C."/>
            <person name="Land M."/>
            <person name="Hauser L."/>
            <person name="Markowitz V."/>
            <person name="Cheng J.-F."/>
            <person name="Hugenholtz P."/>
            <person name="Woyke T."/>
            <person name="Wu D."/>
            <person name="Tindall B."/>
            <person name="Faehrich R."/>
            <person name="Brambilla E."/>
            <person name="Klenk H.-P."/>
            <person name="Eisen J.A."/>
        </authorList>
    </citation>
    <scope>NUCLEOTIDE SEQUENCE [LARGE SCALE GENOMIC DNA]</scope>
    <source>
        <strain evidence="5">ATCC 29530 / DSM 19594 / LMG 11500 / NCIMB 11436 / LSU 4</strain>
    </source>
</reference>
<dbReference type="Pfam" id="PF08530">
    <property type="entry name" value="PepX_C"/>
    <property type="match status" value="1"/>
</dbReference>
<dbReference type="InterPro" id="IPR000383">
    <property type="entry name" value="Xaa-Pro-like_dom"/>
</dbReference>
<evidence type="ECO:0000256" key="2">
    <source>
        <dbReference type="SAM" id="SignalP"/>
    </source>
</evidence>
<dbReference type="Pfam" id="PF02129">
    <property type="entry name" value="Peptidase_S15"/>
    <property type="match status" value="1"/>
</dbReference>
<dbReference type="InterPro" id="IPR008979">
    <property type="entry name" value="Galactose-bd-like_sf"/>
</dbReference>
<evidence type="ECO:0000259" key="3">
    <source>
        <dbReference type="SMART" id="SM00939"/>
    </source>
</evidence>
<dbReference type="SUPFAM" id="SSF49785">
    <property type="entry name" value="Galactose-binding domain-like"/>
    <property type="match status" value="1"/>
</dbReference>
<dbReference type="InterPro" id="IPR029058">
    <property type="entry name" value="AB_hydrolase_fold"/>
</dbReference>
<keyword evidence="1 4" id="KW-0378">Hydrolase</keyword>
<dbReference type="InterPro" id="IPR013736">
    <property type="entry name" value="Xaa-Pro_dipept_C"/>
</dbReference>
<dbReference type="InterPro" id="IPR050585">
    <property type="entry name" value="Xaa-Pro_dipeptidyl-ppase/CocE"/>
</dbReference>
<dbReference type="SMART" id="SM00939">
    <property type="entry name" value="PepX_C"/>
    <property type="match status" value="1"/>
</dbReference>
<dbReference type="PANTHER" id="PTHR43056">
    <property type="entry name" value="PEPTIDASE S9 PROLYL OLIGOPEPTIDASE"/>
    <property type="match status" value="1"/>
</dbReference>
<evidence type="ECO:0000256" key="1">
    <source>
        <dbReference type="ARBA" id="ARBA00022801"/>
    </source>
</evidence>
<keyword evidence="5" id="KW-1185">Reference proteome</keyword>
<gene>
    <name evidence="4" type="ordered locus">Runsl_4189</name>
</gene>
<proteinExistence type="predicted"/>
<accession>A0A7U4E7P6</accession>
<dbReference type="SUPFAM" id="SSF53474">
    <property type="entry name" value="alpha/beta-Hydrolases"/>
    <property type="match status" value="1"/>
</dbReference>
<dbReference type="Gene3D" id="2.60.120.260">
    <property type="entry name" value="Galactose-binding domain-like"/>
    <property type="match status" value="1"/>
</dbReference>
<protein>
    <submittedName>
        <fullName evidence="4">Hydrolase CocE/NonD family protein</fullName>
    </submittedName>
</protein>
<dbReference type="PANTHER" id="PTHR43056:SF10">
    <property type="entry name" value="COCE_NOND FAMILY, PUTATIVE (AFU_ORTHOLOGUE AFUA_7G00600)-RELATED"/>
    <property type="match status" value="1"/>
</dbReference>
<keyword evidence="2" id="KW-0732">Signal</keyword>
<reference evidence="4 5" key="2">
    <citation type="journal article" date="2012" name="Stand. Genomic Sci.">
        <title>Complete genome sequence of the aquatic bacterium Runella slithyformis type strain (LSU 4(T)).</title>
        <authorList>
            <person name="Copeland A."/>
            <person name="Zhang X."/>
            <person name="Misra M."/>
            <person name="Lapidus A."/>
            <person name="Nolan M."/>
            <person name="Lucas S."/>
            <person name="Deshpande S."/>
            <person name="Cheng J.F."/>
            <person name="Tapia R."/>
            <person name="Goodwin L.A."/>
            <person name="Pitluck S."/>
            <person name="Liolios K."/>
            <person name="Pagani I."/>
            <person name="Ivanova N."/>
            <person name="Mikhailova N."/>
            <person name="Pati A."/>
            <person name="Chen A."/>
            <person name="Palaniappan K."/>
            <person name="Land M."/>
            <person name="Hauser L."/>
            <person name="Pan C."/>
            <person name="Jeffries C.D."/>
            <person name="Detter J.C."/>
            <person name="Brambilla E.M."/>
            <person name="Rohde M."/>
            <person name="Djao O.D."/>
            <person name="Goker M."/>
            <person name="Sikorski J."/>
            <person name="Tindall B.J."/>
            <person name="Woyke T."/>
            <person name="Bristow J."/>
            <person name="Eisen J.A."/>
            <person name="Markowitz V."/>
            <person name="Hugenholtz P."/>
            <person name="Kyrpides N.C."/>
            <person name="Klenk H.P."/>
            <person name="Mavromatis K."/>
        </authorList>
    </citation>
    <scope>NUCLEOTIDE SEQUENCE [LARGE SCALE GENOMIC DNA]</scope>
    <source>
        <strain evidence="5">ATCC 29530 / DSM 19594 / LMG 11500 / NCIMB 11436 / LSU 4</strain>
    </source>
</reference>
<evidence type="ECO:0000313" key="4">
    <source>
        <dbReference type="EMBL" id="AEI50533.1"/>
    </source>
</evidence>
<dbReference type="Gene3D" id="1.10.3020.10">
    <property type="entry name" value="alpha-amino acid ester hydrolase ( Helical cap domain)"/>
    <property type="match status" value="1"/>
</dbReference>
<sequence length="619" mass="71245">MKTIVYVLVALLWTHYSFSQTPDFVKDNYVKWDRQITMRDGVKLYTVIYLPKDKTQQYPILMERTPYSAGPYGESNYTNNGPGPSKLLSEEKYIFVTQDVRGRYMSEGKFEEMTPHKFTKKTPKDTDESTDTYDTVEWLLKNIPQNNGRVGITGISYPGFYASAALPDAHPAIKAVSPQAPVTDEFAGDDARHNGAFFLLDNFNFLSFFDAQPDRPVPNYNGIFTNRAKDAYDFFLKLGPLKNANGEKYFNNKGRIWNEYLQHETYDDYWKSRNIRPALKNIKPATLVVGGWFDAEDLFGALRTYEAIEKQTPVNKNQLVMGPWTHGAWSRPEWTEFGPLNFGANTAKYFQEQLELTFFNYYLKDKGQWTAAEATMFNTATNEWKTFDTWPPKEGEKKELHFQANGKLSWNETTEKEGFDEYVSDPAKPVPYTDGVYARRNNQYMIEDQRFAARRPDVLSYETEVLTEDVTFAGPMTAHFFASTTGTDADFVVKLIDVLPDEALNPSPNPKNLTMAGYQRLVRAEVLRGKFRNSFEKPEPFVPNQVTDVKVRMPDVLHTFKKGHRIMVQIQSSWFPLVDRNPQKFMSIPEADANDFQKATIRVYHSSQYDSHLHVGTVK</sequence>
<dbReference type="KEGG" id="rsi:Runsl_4189"/>
<dbReference type="NCBIfam" id="TIGR00976">
    <property type="entry name" value="CocE_NonD"/>
    <property type="match status" value="1"/>
</dbReference>